<evidence type="ECO:0000313" key="1">
    <source>
        <dbReference type="EMBL" id="KAJ0091704.1"/>
    </source>
</evidence>
<sequence>MEFKFRAGDDRPPPYLPPSSSFSYYSERALRANYSTSPSFMGNQRDFYTIQREIEKDRIRQEIIAEENIRRRMLEEEVRRELMMEREMAMHREAKMGLSIEERLTMRLDSRFPFMHQFNNRWLPDRLAFPGNRSLGPGMEVLPPVFPQLGDAMTDENKTALEVDKKDKLIILAKPKPNLCGAKRKAATPPSGAGELPITSLKKNKIEEWSCALCQVSATSERGLNEHLRGKKHKAKEKALRTQKMQQKNSTASLPKKQKSVKAITFAGSEPEMKVEEKSLQINKRKDGSDQKMENGKDLNNKKSDFLKKENGNAVNKKKKNGVSTVGKVEKTPEARRKKFKFWCEICQVGAYSEVVMETHMNGKKHMFRTQKHKIHEAVPNKNTRTTITTNMVASLEPTEKVSDVGAAISPEPIEKAGDVDAVEPIEKASDVDTLASPVCVEKASDVTAATSPERAKNVSDVTAPVASPECAEKAGEVADATALLWLLGRRVI</sequence>
<evidence type="ECO:0000313" key="2">
    <source>
        <dbReference type="Proteomes" id="UP001164250"/>
    </source>
</evidence>
<protein>
    <submittedName>
        <fullName evidence="1">Uncharacterized protein</fullName>
    </submittedName>
</protein>
<name>A0ACC1AYB8_9ROSI</name>
<dbReference type="EMBL" id="CM047904">
    <property type="protein sequence ID" value="KAJ0091704.1"/>
    <property type="molecule type" value="Genomic_DNA"/>
</dbReference>
<gene>
    <name evidence="1" type="ORF">Patl1_14572</name>
</gene>
<proteinExistence type="predicted"/>
<dbReference type="Proteomes" id="UP001164250">
    <property type="component" value="Chromosome 8"/>
</dbReference>
<comment type="caution">
    <text evidence="1">The sequence shown here is derived from an EMBL/GenBank/DDBJ whole genome shotgun (WGS) entry which is preliminary data.</text>
</comment>
<organism evidence="1 2">
    <name type="scientific">Pistacia atlantica</name>
    <dbReference type="NCBI Taxonomy" id="434234"/>
    <lineage>
        <taxon>Eukaryota</taxon>
        <taxon>Viridiplantae</taxon>
        <taxon>Streptophyta</taxon>
        <taxon>Embryophyta</taxon>
        <taxon>Tracheophyta</taxon>
        <taxon>Spermatophyta</taxon>
        <taxon>Magnoliopsida</taxon>
        <taxon>eudicotyledons</taxon>
        <taxon>Gunneridae</taxon>
        <taxon>Pentapetalae</taxon>
        <taxon>rosids</taxon>
        <taxon>malvids</taxon>
        <taxon>Sapindales</taxon>
        <taxon>Anacardiaceae</taxon>
        <taxon>Pistacia</taxon>
    </lineage>
</organism>
<reference evidence="2" key="1">
    <citation type="journal article" date="2023" name="G3 (Bethesda)">
        <title>Genome assembly and association tests identify interacting loci associated with vigor, precocity, and sex in interspecific pistachio rootstocks.</title>
        <authorList>
            <person name="Palmer W."/>
            <person name="Jacygrad E."/>
            <person name="Sagayaradj S."/>
            <person name="Cavanaugh K."/>
            <person name="Han R."/>
            <person name="Bertier L."/>
            <person name="Beede B."/>
            <person name="Kafkas S."/>
            <person name="Golino D."/>
            <person name="Preece J."/>
            <person name="Michelmore R."/>
        </authorList>
    </citation>
    <scope>NUCLEOTIDE SEQUENCE [LARGE SCALE GENOMIC DNA]</scope>
</reference>
<accession>A0ACC1AYB8</accession>
<keyword evidence="2" id="KW-1185">Reference proteome</keyword>